<name>A0A3N1PVN9_9GAMM</name>
<evidence type="ECO:0000313" key="2">
    <source>
        <dbReference type="Proteomes" id="UP000268033"/>
    </source>
</evidence>
<sequence>MNSRPWREPGRYWAEQPQVVAGQDLSAGGTWQGLNDCGLVATILNRAGTLGPQEGKLSRGELPLLALAHRDAKSAAEAISGLDARQYRPFNLLLADARHAFWIANKGEGCMLVQAVPEGLSMLTAHDLNDTRQSPRMAVNLPRFKAAEVPDPSLGDWRAWRELLAFSGEQPPNAERFDIRPDAMQISSNIGFETVSSSLIAIPGDRHKKAQWLFNGGQGYRPVLG</sequence>
<keyword evidence="2" id="KW-1185">Reference proteome</keyword>
<evidence type="ECO:0000313" key="1">
    <source>
        <dbReference type="EMBL" id="ROQ28616.1"/>
    </source>
</evidence>
<dbReference type="Proteomes" id="UP000268033">
    <property type="component" value="Unassembled WGS sequence"/>
</dbReference>
<organism evidence="1 2">
    <name type="scientific">Gallaecimonas pentaromativorans</name>
    <dbReference type="NCBI Taxonomy" id="584787"/>
    <lineage>
        <taxon>Bacteria</taxon>
        <taxon>Pseudomonadati</taxon>
        <taxon>Pseudomonadota</taxon>
        <taxon>Gammaproteobacteria</taxon>
        <taxon>Enterobacterales</taxon>
        <taxon>Gallaecimonadaceae</taxon>
        <taxon>Gallaecimonas</taxon>
    </lineage>
</organism>
<gene>
    <name evidence="1" type="ORF">EDC28_103209</name>
</gene>
<dbReference type="Gene3D" id="3.60.60.10">
    <property type="entry name" value="Penicillin V Acylase, Chain A"/>
    <property type="match status" value="1"/>
</dbReference>
<dbReference type="InterPro" id="IPR008551">
    <property type="entry name" value="TANGO2"/>
</dbReference>
<dbReference type="STRING" id="584787.GCA_001247655_00213"/>
<dbReference type="PANTHER" id="PTHR17985">
    <property type="entry name" value="SER/THR-RICH PROTEIN T10 IN DGCR REGION"/>
    <property type="match status" value="1"/>
</dbReference>
<dbReference type="Pfam" id="PF05742">
    <property type="entry name" value="TANGO2"/>
    <property type="match status" value="1"/>
</dbReference>
<comment type="caution">
    <text evidence="1">The sequence shown here is derived from an EMBL/GenBank/DDBJ whole genome shotgun (WGS) entry which is preliminary data.</text>
</comment>
<protein>
    <submittedName>
        <fullName evidence="1">Transport and Golgi organization protein 2</fullName>
    </submittedName>
</protein>
<proteinExistence type="predicted"/>
<dbReference type="PANTHER" id="PTHR17985:SF8">
    <property type="entry name" value="TRANSPORT AND GOLGI ORGANIZATION PROTEIN 2 HOMOLOG"/>
    <property type="match status" value="1"/>
</dbReference>
<dbReference type="EMBL" id="RJUL01000003">
    <property type="protein sequence ID" value="ROQ28616.1"/>
    <property type="molecule type" value="Genomic_DNA"/>
</dbReference>
<accession>A0A3N1PVN9</accession>
<dbReference type="AlphaFoldDB" id="A0A3N1PVN9"/>
<reference evidence="1 2" key="1">
    <citation type="submission" date="2018-11" db="EMBL/GenBank/DDBJ databases">
        <title>Genomic Encyclopedia of Type Strains, Phase IV (KMG-IV): sequencing the most valuable type-strain genomes for metagenomic binning, comparative biology and taxonomic classification.</title>
        <authorList>
            <person name="Goeker M."/>
        </authorList>
    </citation>
    <scope>NUCLEOTIDE SEQUENCE [LARGE SCALE GENOMIC DNA]</scope>
    <source>
        <strain evidence="1 2">DSM 21945</strain>
    </source>
</reference>